<gene>
    <name evidence="1" type="ORF">BJX63DRAFT_233926</name>
</gene>
<evidence type="ECO:0008006" key="3">
    <source>
        <dbReference type="Google" id="ProtNLM"/>
    </source>
</evidence>
<dbReference type="InterPro" id="IPR034660">
    <property type="entry name" value="DinB/YfiT-like"/>
</dbReference>
<protein>
    <recommendedName>
        <fullName evidence="3">DUF1993 domain-containing protein</fullName>
    </recommendedName>
</protein>
<dbReference type="SUPFAM" id="SSF109854">
    <property type="entry name" value="DinB/YfiT-like putative metalloenzymes"/>
    <property type="match status" value="1"/>
</dbReference>
<proteinExistence type="predicted"/>
<sequence length="172" mass="19620">MTSPYHNYAITSVTKALNTLKAILQKAEAHAKEKNIALDDLFNARIYEDMKPLSFQIFAATSNVEKLVFRAIHLEPPTREQTDKTFEDLYKRIEVTLGELTKADVALLAANEDKTFKAPLGPSEFEFKPESYAVNFGLPNVYFHVVTAYNILRKEGVPLGKMDYLKNFLELW</sequence>
<name>A0ABR4HBZ9_9EURO</name>
<evidence type="ECO:0000313" key="1">
    <source>
        <dbReference type="EMBL" id="KAL2812991.1"/>
    </source>
</evidence>
<dbReference type="InterPro" id="IPR018531">
    <property type="entry name" value="DUF1993"/>
</dbReference>
<dbReference type="Gene3D" id="1.20.120.450">
    <property type="entry name" value="dinb family like domain"/>
    <property type="match status" value="1"/>
</dbReference>
<reference evidence="1 2" key="1">
    <citation type="submission" date="2024-07" db="EMBL/GenBank/DDBJ databases">
        <title>Section-level genome sequencing and comparative genomics of Aspergillus sections Usti and Cavernicolus.</title>
        <authorList>
            <consortium name="Lawrence Berkeley National Laboratory"/>
            <person name="Nybo J.L."/>
            <person name="Vesth T.C."/>
            <person name="Theobald S."/>
            <person name="Frisvad J.C."/>
            <person name="Larsen T.O."/>
            <person name="Kjaerboelling I."/>
            <person name="Rothschild-Mancinelli K."/>
            <person name="Lyhne E.K."/>
            <person name="Kogle M.E."/>
            <person name="Barry K."/>
            <person name="Clum A."/>
            <person name="Na H."/>
            <person name="Ledsgaard L."/>
            <person name="Lin J."/>
            <person name="Lipzen A."/>
            <person name="Kuo A."/>
            <person name="Riley R."/>
            <person name="Mondo S."/>
            <person name="Labutti K."/>
            <person name="Haridas S."/>
            <person name="Pangalinan J."/>
            <person name="Salamov A.A."/>
            <person name="Simmons B.A."/>
            <person name="Magnuson J.K."/>
            <person name="Chen J."/>
            <person name="Drula E."/>
            <person name="Henrissat B."/>
            <person name="Wiebenga A."/>
            <person name="Lubbers R.J."/>
            <person name="Gomes A.C."/>
            <person name="Makela M.R."/>
            <person name="Stajich J."/>
            <person name="Grigoriev I.V."/>
            <person name="Mortensen U.H."/>
            <person name="De Vries R.P."/>
            <person name="Baker S.E."/>
            <person name="Andersen M.R."/>
        </authorList>
    </citation>
    <scope>NUCLEOTIDE SEQUENCE [LARGE SCALE GENOMIC DNA]</scope>
    <source>
        <strain evidence="1 2">CBS 588.65</strain>
    </source>
</reference>
<organism evidence="1 2">
    <name type="scientific">Aspergillus granulosus</name>
    <dbReference type="NCBI Taxonomy" id="176169"/>
    <lineage>
        <taxon>Eukaryota</taxon>
        <taxon>Fungi</taxon>
        <taxon>Dikarya</taxon>
        <taxon>Ascomycota</taxon>
        <taxon>Pezizomycotina</taxon>
        <taxon>Eurotiomycetes</taxon>
        <taxon>Eurotiomycetidae</taxon>
        <taxon>Eurotiales</taxon>
        <taxon>Aspergillaceae</taxon>
        <taxon>Aspergillus</taxon>
        <taxon>Aspergillus subgen. Nidulantes</taxon>
    </lineage>
</organism>
<dbReference type="Proteomes" id="UP001610334">
    <property type="component" value="Unassembled WGS sequence"/>
</dbReference>
<dbReference type="PANTHER" id="PTHR36922:SF1">
    <property type="entry name" value="DUF1993 DOMAIN-CONTAINING PROTEIN"/>
    <property type="match status" value="1"/>
</dbReference>
<accession>A0ABR4HBZ9</accession>
<dbReference type="EMBL" id="JBFXLT010000043">
    <property type="protein sequence ID" value="KAL2812991.1"/>
    <property type="molecule type" value="Genomic_DNA"/>
</dbReference>
<comment type="caution">
    <text evidence="1">The sequence shown here is derived from an EMBL/GenBank/DDBJ whole genome shotgun (WGS) entry which is preliminary data.</text>
</comment>
<evidence type="ECO:0000313" key="2">
    <source>
        <dbReference type="Proteomes" id="UP001610334"/>
    </source>
</evidence>
<keyword evidence="2" id="KW-1185">Reference proteome</keyword>
<dbReference type="Pfam" id="PF09351">
    <property type="entry name" value="DUF1993"/>
    <property type="match status" value="1"/>
</dbReference>
<dbReference type="PANTHER" id="PTHR36922">
    <property type="entry name" value="BLL2446 PROTEIN"/>
    <property type="match status" value="1"/>
</dbReference>